<comment type="caution">
    <text evidence="5">The sequence shown here is derived from an EMBL/GenBank/DDBJ whole genome shotgun (WGS) entry which is preliminary data.</text>
</comment>
<sequence>MSVKSDQSIHTAFFYGTLMAPDVFYTVCYGTKQVPKAIADLHTFTPAILHGYCRRRVNGAVYPGMIKDDGHCVRGMYVTGLTRANVVKLDIFEGTQYDRQKVKVRLLKEVGNAKGEGNVEGEEREAETYIYLDKDELEEKEWDFESFVKDDMKVWMGGSDEFFADAKHNSDEFFADGERKTL</sequence>
<reference evidence="5" key="2">
    <citation type="submission" date="2023-05" db="EMBL/GenBank/DDBJ databases">
        <authorList>
            <consortium name="Lawrence Berkeley National Laboratory"/>
            <person name="Steindorff A."/>
            <person name="Hensen N."/>
            <person name="Bonometti L."/>
            <person name="Westerberg I."/>
            <person name="Brannstrom I.O."/>
            <person name="Guillou S."/>
            <person name="Cros-Aarteil S."/>
            <person name="Calhoun S."/>
            <person name="Haridas S."/>
            <person name="Kuo A."/>
            <person name="Mondo S."/>
            <person name="Pangilinan J."/>
            <person name="Riley R."/>
            <person name="Labutti K."/>
            <person name="Andreopoulos B."/>
            <person name="Lipzen A."/>
            <person name="Chen C."/>
            <person name="Yanf M."/>
            <person name="Daum C."/>
            <person name="Ng V."/>
            <person name="Clum A."/>
            <person name="Ohm R."/>
            <person name="Martin F."/>
            <person name="Silar P."/>
            <person name="Natvig D."/>
            <person name="Lalanne C."/>
            <person name="Gautier V."/>
            <person name="Ament-Velasquez S.L."/>
            <person name="Kruys A."/>
            <person name="Hutchinson M.I."/>
            <person name="Powell A.J."/>
            <person name="Barry K."/>
            <person name="Miller A.N."/>
            <person name="Grigoriev I.V."/>
            <person name="Debuchy R."/>
            <person name="Gladieux P."/>
            <person name="Thoren M.H."/>
            <person name="Johannesson H."/>
        </authorList>
    </citation>
    <scope>NUCLEOTIDE SEQUENCE</scope>
    <source>
        <strain evidence="5">CBS 990.96</strain>
    </source>
</reference>
<dbReference type="SUPFAM" id="SSF110857">
    <property type="entry name" value="Gamma-glutamyl cyclotransferase-like"/>
    <property type="match status" value="1"/>
</dbReference>
<accession>A0AAN7BM63</accession>
<feature type="domain" description="Gamma-glutamylcyclotransferase AIG2-like" evidence="4">
    <location>
        <begin position="13"/>
        <end position="143"/>
    </location>
</feature>
<evidence type="ECO:0000256" key="3">
    <source>
        <dbReference type="ARBA" id="ARBA00030602"/>
    </source>
</evidence>
<dbReference type="InterPro" id="IPR036568">
    <property type="entry name" value="GGCT-like_sf"/>
</dbReference>
<dbReference type="CDD" id="cd06661">
    <property type="entry name" value="GGCT_like"/>
    <property type="match status" value="1"/>
</dbReference>
<evidence type="ECO:0000259" key="4">
    <source>
        <dbReference type="Pfam" id="PF06094"/>
    </source>
</evidence>
<evidence type="ECO:0000313" key="6">
    <source>
        <dbReference type="Proteomes" id="UP001301958"/>
    </source>
</evidence>
<name>A0AAN7BM63_9PEZI</name>
<keyword evidence="6" id="KW-1185">Reference proteome</keyword>
<gene>
    <name evidence="5" type="ORF">QBC38DRAFT_249511</name>
</gene>
<organism evidence="5 6">
    <name type="scientific">Podospora fimiseda</name>
    <dbReference type="NCBI Taxonomy" id="252190"/>
    <lineage>
        <taxon>Eukaryota</taxon>
        <taxon>Fungi</taxon>
        <taxon>Dikarya</taxon>
        <taxon>Ascomycota</taxon>
        <taxon>Pezizomycotina</taxon>
        <taxon>Sordariomycetes</taxon>
        <taxon>Sordariomycetidae</taxon>
        <taxon>Sordariales</taxon>
        <taxon>Podosporaceae</taxon>
        <taxon>Podospora</taxon>
    </lineage>
</organism>
<proteinExistence type="inferred from homology"/>
<dbReference type="PANTHER" id="PTHR31544:SF2">
    <property type="entry name" value="AIG2-LIKE PROTEIN D"/>
    <property type="match status" value="1"/>
</dbReference>
<dbReference type="Proteomes" id="UP001301958">
    <property type="component" value="Unassembled WGS sequence"/>
</dbReference>
<dbReference type="Pfam" id="PF06094">
    <property type="entry name" value="GGACT"/>
    <property type="match status" value="1"/>
</dbReference>
<evidence type="ECO:0000256" key="1">
    <source>
        <dbReference type="ARBA" id="ARBA00008861"/>
    </source>
</evidence>
<dbReference type="PANTHER" id="PTHR31544">
    <property type="entry name" value="AIG2-LIKE PROTEIN D"/>
    <property type="match status" value="1"/>
</dbReference>
<dbReference type="GO" id="GO:0016740">
    <property type="term" value="F:transferase activity"/>
    <property type="evidence" value="ECO:0007669"/>
    <property type="project" value="UniProtKB-KW"/>
</dbReference>
<dbReference type="Gene3D" id="3.10.490.10">
    <property type="entry name" value="Gamma-glutamyl cyclotransferase-like"/>
    <property type="match status" value="1"/>
</dbReference>
<reference evidence="5" key="1">
    <citation type="journal article" date="2023" name="Mol. Phylogenet. Evol.">
        <title>Genome-scale phylogeny and comparative genomics of the fungal order Sordariales.</title>
        <authorList>
            <person name="Hensen N."/>
            <person name="Bonometti L."/>
            <person name="Westerberg I."/>
            <person name="Brannstrom I.O."/>
            <person name="Guillou S."/>
            <person name="Cros-Aarteil S."/>
            <person name="Calhoun S."/>
            <person name="Haridas S."/>
            <person name="Kuo A."/>
            <person name="Mondo S."/>
            <person name="Pangilinan J."/>
            <person name="Riley R."/>
            <person name="LaButti K."/>
            <person name="Andreopoulos B."/>
            <person name="Lipzen A."/>
            <person name="Chen C."/>
            <person name="Yan M."/>
            <person name="Daum C."/>
            <person name="Ng V."/>
            <person name="Clum A."/>
            <person name="Steindorff A."/>
            <person name="Ohm R.A."/>
            <person name="Martin F."/>
            <person name="Silar P."/>
            <person name="Natvig D.O."/>
            <person name="Lalanne C."/>
            <person name="Gautier V."/>
            <person name="Ament-Velasquez S.L."/>
            <person name="Kruys A."/>
            <person name="Hutchinson M.I."/>
            <person name="Powell A.J."/>
            <person name="Barry K."/>
            <person name="Miller A.N."/>
            <person name="Grigoriev I.V."/>
            <person name="Debuchy R."/>
            <person name="Gladieux P."/>
            <person name="Hiltunen Thoren M."/>
            <person name="Johannesson H."/>
        </authorList>
    </citation>
    <scope>NUCLEOTIDE SEQUENCE</scope>
    <source>
        <strain evidence="5">CBS 990.96</strain>
    </source>
</reference>
<dbReference type="InterPro" id="IPR013024">
    <property type="entry name" value="GGCT-like"/>
</dbReference>
<evidence type="ECO:0000313" key="5">
    <source>
        <dbReference type="EMBL" id="KAK4225884.1"/>
    </source>
</evidence>
<comment type="similarity">
    <text evidence="1">Belongs to the gamma-glutamylcyclotransferase family.</text>
</comment>
<dbReference type="InterPro" id="IPR045038">
    <property type="entry name" value="AIG2-like"/>
</dbReference>
<dbReference type="EMBL" id="MU865357">
    <property type="protein sequence ID" value="KAK4225884.1"/>
    <property type="molecule type" value="Genomic_DNA"/>
</dbReference>
<keyword evidence="2" id="KW-0808">Transferase</keyword>
<dbReference type="AlphaFoldDB" id="A0AAN7BM63"/>
<protein>
    <recommendedName>
        <fullName evidence="3">Putative gamma-glutamylcyclotransferase</fullName>
    </recommendedName>
</protein>
<evidence type="ECO:0000256" key="2">
    <source>
        <dbReference type="ARBA" id="ARBA00022679"/>
    </source>
</evidence>
<dbReference type="InterPro" id="IPR009288">
    <property type="entry name" value="AIG2-like_dom"/>
</dbReference>